<evidence type="ECO:0000256" key="6">
    <source>
        <dbReference type="ARBA" id="ARBA00078071"/>
    </source>
</evidence>
<keyword evidence="3" id="KW-0325">Glycoprotein</keyword>
<dbReference type="Proteomes" id="UP000288716">
    <property type="component" value="Unassembled WGS sequence"/>
</dbReference>
<accession>A0A443S1G9</accession>
<evidence type="ECO:0000256" key="4">
    <source>
        <dbReference type="ARBA" id="ARBA00057615"/>
    </source>
</evidence>
<dbReference type="InterPro" id="IPR011625">
    <property type="entry name" value="A2M_N_BRD"/>
</dbReference>
<dbReference type="SMART" id="SM01359">
    <property type="entry name" value="A2M_N_2"/>
    <property type="match status" value="1"/>
</dbReference>
<dbReference type="Pfam" id="PF07703">
    <property type="entry name" value="A2M_BRD"/>
    <property type="match status" value="1"/>
</dbReference>
<dbReference type="InterPro" id="IPR050473">
    <property type="entry name" value="A2M/Complement_sys"/>
</dbReference>
<sequence>PYAVYTIVASGKLIPNSNYCVSIDVKDADDSIQLNVSIINTNSIENSLLVNETTLILANERKEIELPIGNWSKQGEYLLSIKCEGGLEVQHESKLSLEVVGIMIFVETDKAVYKPRQIVQFRTVIIDSNLKPVSKADIQIRIKDANRNVIKLYNGVTSNNGIFSGELQLTDQPMLGEWAITVEAVGQNYQKYFTVAEYVLPAFTVAIKVPSFITSKSHSFVSTVNASYTYGKPVKGNMTLTVSEVFWSEEKKKFVFKSDINGEISVPIEMTDLIEGHFYGMKKFSLKASVTDFLSERTTQTNLTVSIYSDQYEFRLLQRNKNFKTGFKYKIMIKVSFRDGKPVENNGPPLKVKYGYDTVNTFHWHEVSQVPINGIVVVVLNTTYPYPTATTTTPHWRRPTRPTISGRMRSRKVRSIRPPGTYSSRPSRIAIDVSYKDINTRVGSISHTKESENCFIQIDVKDYPFKKFKVGDTVDVSIVSVSPLNDVNYRIIGRKGIVLKKHISATRKKHRNFSITLSHDMAPRMRLFVYQICIDSISTDFVEIDVNGVFQNFVNIDANVTSVEPHSDVNIRISTNAHSSVSLMAIDQKMLQFKSGNSIDKQTVVILVLKKLPAVHTLSTSLKTRD</sequence>
<dbReference type="GO" id="GO:0004866">
    <property type="term" value="F:endopeptidase inhibitor activity"/>
    <property type="evidence" value="ECO:0007669"/>
    <property type="project" value="InterPro"/>
</dbReference>
<name>A0A443S1G9_9ACAR</name>
<evidence type="ECO:0000313" key="9">
    <source>
        <dbReference type="EMBL" id="RWS21388.1"/>
    </source>
</evidence>
<keyword evidence="10" id="KW-1185">Reference proteome</keyword>
<reference evidence="9 10" key="1">
    <citation type="journal article" date="2018" name="Gigascience">
        <title>Genomes of trombidid mites reveal novel predicted allergens and laterally-transferred genes associated with secondary metabolism.</title>
        <authorList>
            <person name="Dong X."/>
            <person name="Chaisiri K."/>
            <person name="Xia D."/>
            <person name="Armstrong S.D."/>
            <person name="Fang Y."/>
            <person name="Donnelly M.J."/>
            <person name="Kadowaki T."/>
            <person name="McGarry J.W."/>
            <person name="Darby A.C."/>
            <person name="Makepeace B.L."/>
        </authorList>
    </citation>
    <scope>NUCLEOTIDE SEQUENCE [LARGE SCALE GENOMIC DNA]</scope>
    <source>
        <strain evidence="9">UoL-UT</strain>
    </source>
</reference>
<comment type="subunit">
    <text evidence="5">Heterodimer of a TEP1-N chain and an TEP1-C chain non-covalently linked. Forms a complex composed of TEP1-N and TEP1-C heterodimer, LRIM1 and APL1C; the interaction stabilizes TEP1-N and TEP1-C heterodimer, prevents its binding to tissues while circulating in the hemolymph and protects the thioester bond from hydrolysis. Mature TEP1 and to a lesser extent full-length TEP1 interact with SPCLIP1; the interaction is induced by microbial infection.</text>
</comment>
<evidence type="ECO:0000256" key="3">
    <source>
        <dbReference type="ARBA" id="ARBA00023180"/>
    </source>
</evidence>
<dbReference type="Pfam" id="PF17791">
    <property type="entry name" value="MG3"/>
    <property type="match status" value="1"/>
</dbReference>
<dbReference type="Gene3D" id="2.60.40.1930">
    <property type="match status" value="2"/>
</dbReference>
<dbReference type="InterPro" id="IPR041555">
    <property type="entry name" value="MG3"/>
</dbReference>
<evidence type="ECO:0000256" key="1">
    <source>
        <dbReference type="ARBA" id="ARBA00022729"/>
    </source>
</evidence>
<evidence type="ECO:0000256" key="5">
    <source>
        <dbReference type="ARBA" id="ARBA00063781"/>
    </source>
</evidence>
<dbReference type="Gene3D" id="2.60.40.2950">
    <property type="match status" value="1"/>
</dbReference>
<proteinExistence type="predicted"/>
<dbReference type="InterPro" id="IPR013783">
    <property type="entry name" value="Ig-like_fold"/>
</dbReference>
<dbReference type="STRING" id="299467.A0A443S1G9"/>
<dbReference type="InterPro" id="IPR002890">
    <property type="entry name" value="MG2"/>
</dbReference>
<evidence type="ECO:0000256" key="2">
    <source>
        <dbReference type="ARBA" id="ARBA00022966"/>
    </source>
</evidence>
<dbReference type="VEuPathDB" id="VectorBase:LDEU010652"/>
<dbReference type="PANTHER" id="PTHR11412">
    <property type="entry name" value="MACROGLOBULIN / COMPLEMENT"/>
    <property type="match status" value="1"/>
</dbReference>
<feature type="region of interest" description="Disordered" evidence="7">
    <location>
        <begin position="391"/>
        <end position="422"/>
    </location>
</feature>
<feature type="domain" description="Alpha-2-macroglobulin bait region" evidence="8">
    <location>
        <begin position="456"/>
        <end position="593"/>
    </location>
</feature>
<dbReference type="PANTHER" id="PTHR11412:SF136">
    <property type="entry name" value="CD109 ANTIGEN"/>
    <property type="match status" value="1"/>
</dbReference>
<keyword evidence="2" id="KW-0882">Thioester bond</keyword>
<evidence type="ECO:0000256" key="7">
    <source>
        <dbReference type="SAM" id="MobiDB-lite"/>
    </source>
</evidence>
<dbReference type="Gene3D" id="2.60.40.1940">
    <property type="match status" value="1"/>
</dbReference>
<dbReference type="EMBL" id="NCKV01012486">
    <property type="protein sequence ID" value="RWS21388.1"/>
    <property type="molecule type" value="Genomic_DNA"/>
</dbReference>
<gene>
    <name evidence="9" type="ORF">B4U80_10144</name>
</gene>
<feature type="non-terminal residue" evidence="9">
    <location>
        <position position="1"/>
    </location>
</feature>
<protein>
    <recommendedName>
        <fullName evidence="6">TEP1-F</fullName>
    </recommendedName>
</protein>
<dbReference type="OrthoDB" id="6510601at2759"/>
<comment type="function">
    <text evidence="4">Binds covalently through a thioester bond to the pathogen surface resulting in pathogen clearance.</text>
</comment>
<keyword evidence="1" id="KW-0732">Signal</keyword>
<evidence type="ECO:0000313" key="10">
    <source>
        <dbReference type="Proteomes" id="UP000288716"/>
    </source>
</evidence>
<dbReference type="AlphaFoldDB" id="A0A443S1G9"/>
<dbReference type="FunFam" id="2.60.40.1930:FF:000001">
    <property type="entry name" value="CD109 isoform 3"/>
    <property type="match status" value="1"/>
</dbReference>
<organism evidence="9 10">
    <name type="scientific">Leptotrombidium deliense</name>
    <dbReference type="NCBI Taxonomy" id="299467"/>
    <lineage>
        <taxon>Eukaryota</taxon>
        <taxon>Metazoa</taxon>
        <taxon>Ecdysozoa</taxon>
        <taxon>Arthropoda</taxon>
        <taxon>Chelicerata</taxon>
        <taxon>Arachnida</taxon>
        <taxon>Acari</taxon>
        <taxon>Acariformes</taxon>
        <taxon>Trombidiformes</taxon>
        <taxon>Prostigmata</taxon>
        <taxon>Anystina</taxon>
        <taxon>Parasitengona</taxon>
        <taxon>Trombiculoidea</taxon>
        <taxon>Trombiculidae</taxon>
        <taxon>Leptotrombidium</taxon>
    </lineage>
</organism>
<dbReference type="Pfam" id="PF01835">
    <property type="entry name" value="MG2"/>
    <property type="match status" value="1"/>
</dbReference>
<dbReference type="Gene3D" id="2.60.40.10">
    <property type="entry name" value="Immunoglobulins"/>
    <property type="match status" value="1"/>
</dbReference>
<comment type="caution">
    <text evidence="9">The sequence shown here is derived from an EMBL/GenBank/DDBJ whole genome shotgun (WGS) entry which is preliminary data.</text>
</comment>
<evidence type="ECO:0000259" key="8">
    <source>
        <dbReference type="SMART" id="SM01359"/>
    </source>
</evidence>